<dbReference type="VEuPathDB" id="FungiDB:TAPDE_002007"/>
<feature type="region of interest" description="Disordered" evidence="1">
    <location>
        <begin position="651"/>
        <end position="674"/>
    </location>
</feature>
<protein>
    <submittedName>
        <fullName evidence="2">Uncharacterized protein</fullName>
    </submittedName>
</protein>
<evidence type="ECO:0000313" key="2">
    <source>
        <dbReference type="EMBL" id="CCG82075.1"/>
    </source>
</evidence>
<evidence type="ECO:0000313" key="3">
    <source>
        <dbReference type="Proteomes" id="UP000013776"/>
    </source>
</evidence>
<reference evidence="2 3" key="1">
    <citation type="journal article" date="2013" name="MBio">
        <title>Genome sequencing of the plant pathogen Taphrina deformans, the causal agent of peach leaf curl.</title>
        <authorList>
            <person name="Cisse O.H."/>
            <person name="Almeida J.M.G.C.F."/>
            <person name="Fonseca A."/>
            <person name="Kumar A.A."/>
            <person name="Salojaervi J."/>
            <person name="Overmyer K."/>
            <person name="Hauser P.M."/>
            <person name="Pagni M."/>
        </authorList>
    </citation>
    <scope>NUCLEOTIDE SEQUENCE [LARGE SCALE GENOMIC DNA]</scope>
    <source>
        <strain evidence="3">PYCC 5710 / ATCC 11124 / CBS 356.35 / IMI 108563 / JCM 9778 / NBRC 8474</strain>
    </source>
</reference>
<evidence type="ECO:0000256" key="1">
    <source>
        <dbReference type="SAM" id="MobiDB-lite"/>
    </source>
</evidence>
<accession>R4X9J3</accession>
<keyword evidence="3" id="KW-1185">Reference proteome</keyword>
<proteinExistence type="predicted"/>
<dbReference type="Proteomes" id="UP000013776">
    <property type="component" value="Unassembled WGS sequence"/>
</dbReference>
<feature type="region of interest" description="Disordered" evidence="1">
    <location>
        <begin position="321"/>
        <end position="351"/>
    </location>
</feature>
<dbReference type="AlphaFoldDB" id="R4X9J3"/>
<dbReference type="EMBL" id="CAHR02000069">
    <property type="protein sequence ID" value="CCG82075.1"/>
    <property type="molecule type" value="Genomic_DNA"/>
</dbReference>
<comment type="caution">
    <text evidence="2">The sequence shown here is derived from an EMBL/GenBank/DDBJ whole genome shotgun (WGS) entry which is preliminary data.</text>
</comment>
<organism evidence="2 3">
    <name type="scientific">Taphrina deformans (strain PYCC 5710 / ATCC 11124 / CBS 356.35 / IMI 108563 / JCM 9778 / NBRC 8474)</name>
    <name type="common">Peach leaf curl fungus</name>
    <name type="synonym">Lalaria deformans</name>
    <dbReference type="NCBI Taxonomy" id="1097556"/>
    <lineage>
        <taxon>Eukaryota</taxon>
        <taxon>Fungi</taxon>
        <taxon>Dikarya</taxon>
        <taxon>Ascomycota</taxon>
        <taxon>Taphrinomycotina</taxon>
        <taxon>Taphrinomycetes</taxon>
        <taxon>Taphrinales</taxon>
        <taxon>Taphrinaceae</taxon>
        <taxon>Taphrina</taxon>
    </lineage>
</organism>
<gene>
    <name evidence="2" type="ORF">TAPDE_002007</name>
</gene>
<name>R4X9J3_TAPDE</name>
<sequence length="826" mass="94374">MKTKKHKRPSFHYKEYNGSKVKVVQEEQLFDLPGPELDIAEYDIVDMWQVSVLRKFSKSPADLLQAHHTRPVRVHGLVSAHGEEWLLQFPVVSGYSVEDGDDGLDGNCKLFALGNCRWYRIRSASEMFKPMLDAMHAEARVYWALRDVRGTWMNNVDTIMETEHPDLTEGTADWTRTQEQVAQRLEQRDDQSLSSYWRVIHGSQNPKPSRRSAAAGEQIGRAASRYLLQHMITDQASFLWRSSRIFAELGAGNRKMRDELYAMYNIPIPREIVDSSAVVVPEKHAIGEPFKTEQDGSTDHPFGEASTLTHMQDVPAVQMSKKRKRSLSKEHGTPITDIQNGAEFESSRDKSRGWNEFEKVQRPILAQKHPTLSKKSLHKKLGRLYQESKTVYITSEDEENDEIQTSSPHEIDHLLRFKNEPADLVSVPWSNIKGTQIINRASDFRRRNPFSQIVGSNRKQSTLTLETLQSLLYEEDVDDLCMADMIYVWYRDFGEPPEKVAAIVISFAEDLLLGFSMTDRRHPSARQRGEPVLPENIWRATTLYDQIYKIHKIDGQNSDLLHFINWQAQDIFCTLELREGSWYAKNPELPHSVEFRDLQRRRSGAAHNSNVVMIGSDGDTEIAFDSSVAAQKGTSSLRPRSMMDISRFIRNGAGPKRETSPKIHKPKKTRSESIRHAEVEPTRDEHGSVTNIGAVVGESRWTTSEQFSQSIPDPVSQLRRHDNYNKGNIFSKLVIKRSPKTLGNNADIWRCRMPSCYFFQDNVHSIESQQAITEHYNAHADAALEGLDLLGEAEYGERTTALLHKLEAEAHLWTQAMNNDKLLLGN</sequence>